<dbReference type="GO" id="GO:0006355">
    <property type="term" value="P:regulation of DNA-templated transcription"/>
    <property type="evidence" value="ECO:0007669"/>
    <property type="project" value="UniProtKB-ARBA"/>
</dbReference>
<dbReference type="Pfam" id="PF02661">
    <property type="entry name" value="Fic"/>
    <property type="match status" value="1"/>
</dbReference>
<dbReference type="OrthoDB" id="9807853at2"/>
<dbReference type="SUPFAM" id="SSF46785">
    <property type="entry name" value="Winged helix' DNA-binding domain"/>
    <property type="match status" value="1"/>
</dbReference>
<dbReference type="Gene3D" id="1.10.3290.10">
    <property type="entry name" value="Fido-like domain"/>
    <property type="match status" value="1"/>
</dbReference>
<dbReference type="AlphaFoldDB" id="A0A1X1EMX5"/>
<feature type="binding site" evidence="1">
    <location>
        <begin position="290"/>
        <end position="297"/>
    </location>
    <ligand>
        <name>ATP</name>
        <dbReference type="ChEBI" id="CHEBI:30616"/>
    </ligand>
</feature>
<feature type="domain" description="Fido" evidence="2">
    <location>
        <begin position="207"/>
        <end position="344"/>
    </location>
</feature>
<gene>
    <name evidence="3" type="ORF">HA50_23405</name>
</gene>
<dbReference type="PROSITE" id="PS51459">
    <property type="entry name" value="FIDO"/>
    <property type="match status" value="1"/>
</dbReference>
<dbReference type="InterPro" id="IPR036597">
    <property type="entry name" value="Fido-like_dom_sf"/>
</dbReference>
<dbReference type="InterPro" id="IPR003812">
    <property type="entry name" value="Fido"/>
</dbReference>
<name>A0A1X1EMX5_PANCY</name>
<dbReference type="InterPro" id="IPR011991">
    <property type="entry name" value="ArsR-like_HTH"/>
</dbReference>
<dbReference type="Proteomes" id="UP000193749">
    <property type="component" value="Unassembled WGS sequence"/>
</dbReference>
<dbReference type="RefSeq" id="WP_084880191.1">
    <property type="nucleotide sequence ID" value="NZ_JAGGMY010000002.1"/>
</dbReference>
<sequence length="444" mass="49341">MDLKDEIVAIVASSNIPLSSGELAQSLQIGKSTVKRHLESLLSEGVLLRVGNGRGTRYTTGMSTVAVSLQEKEATYPNTPLDAHALLNYLQTSVAARDITGYQRSFVDDYIPNQTSLLPAALAETLRQEGQMAGQHPSGTYARKVLEQLLIDLSWSSSKLEGNTYSLLATEEFFRNGTEARDFDAVMLLNHKQAIEFLVDAVPEYGLTVPVIGNLHSMLMQDLLPDTEALGTIRSKIVNISGSTYIPLQAPVLLQEMLEKIIIKASQVKSPVESAFFLWVNLAYLQPFEDGNKRTSRLAANIPLMMYNSAPLSFLDADAADYAFAMMGIYEKCNVALAVDLFEHLYRRSINRYKTTLDALGVPDPFRLLHREDLNSAIRDIVVERQNIEEVITSAGIEPADKAQFRTLLLNELRVLQVHNCARYRLTLRQVDNWIKAGRPLAGP</sequence>
<dbReference type="PANTHER" id="PTHR13504:SF38">
    <property type="entry name" value="FIDO DOMAIN-CONTAINING PROTEIN"/>
    <property type="match status" value="1"/>
</dbReference>
<dbReference type="PANTHER" id="PTHR13504">
    <property type="entry name" value="FIDO DOMAIN-CONTAINING PROTEIN DDB_G0283145"/>
    <property type="match status" value="1"/>
</dbReference>
<keyword evidence="1" id="KW-0547">Nucleotide-binding</keyword>
<dbReference type="GO" id="GO:0005524">
    <property type="term" value="F:ATP binding"/>
    <property type="evidence" value="ECO:0007669"/>
    <property type="project" value="UniProtKB-KW"/>
</dbReference>
<dbReference type="CDD" id="cd00090">
    <property type="entry name" value="HTH_ARSR"/>
    <property type="match status" value="1"/>
</dbReference>
<keyword evidence="4" id="KW-1185">Reference proteome</keyword>
<dbReference type="EMBL" id="MLJI01000002">
    <property type="protein sequence ID" value="ORM90308.1"/>
    <property type="molecule type" value="Genomic_DNA"/>
</dbReference>
<accession>A0A1X1EMX5</accession>
<dbReference type="STRING" id="55209.HA50_23405"/>
<evidence type="ECO:0000256" key="1">
    <source>
        <dbReference type="PIRSR" id="PIRSR640198-2"/>
    </source>
</evidence>
<evidence type="ECO:0000313" key="4">
    <source>
        <dbReference type="Proteomes" id="UP000193749"/>
    </source>
</evidence>
<proteinExistence type="predicted"/>
<evidence type="ECO:0000313" key="3">
    <source>
        <dbReference type="EMBL" id="ORM90308.1"/>
    </source>
</evidence>
<dbReference type="InterPro" id="IPR036388">
    <property type="entry name" value="WH-like_DNA-bd_sf"/>
</dbReference>
<evidence type="ECO:0000259" key="2">
    <source>
        <dbReference type="PROSITE" id="PS51459"/>
    </source>
</evidence>
<dbReference type="SUPFAM" id="SSF140931">
    <property type="entry name" value="Fic-like"/>
    <property type="match status" value="1"/>
</dbReference>
<dbReference type="Gene3D" id="1.10.10.10">
    <property type="entry name" value="Winged helix-like DNA-binding domain superfamily/Winged helix DNA-binding domain"/>
    <property type="match status" value="1"/>
</dbReference>
<organism evidence="3 4">
    <name type="scientific">Pantoea cypripedii</name>
    <name type="common">Pectobacterium cypripedii</name>
    <name type="synonym">Erwinia cypripedii</name>
    <dbReference type="NCBI Taxonomy" id="55209"/>
    <lineage>
        <taxon>Bacteria</taxon>
        <taxon>Pseudomonadati</taxon>
        <taxon>Pseudomonadota</taxon>
        <taxon>Gammaproteobacteria</taxon>
        <taxon>Enterobacterales</taxon>
        <taxon>Erwiniaceae</taxon>
        <taxon>Pantoea</taxon>
    </lineage>
</organism>
<dbReference type="InterPro" id="IPR036390">
    <property type="entry name" value="WH_DNA-bd_sf"/>
</dbReference>
<protein>
    <recommendedName>
        <fullName evidence="2">Fido domain-containing protein</fullName>
    </recommendedName>
</protein>
<reference evidence="3 4" key="1">
    <citation type="journal article" date="2017" name="Antonie Van Leeuwenhoek">
        <title>Phylogenomic resolution of the bacterial genus Pantoea and its relationship with Erwinia and Tatumella.</title>
        <authorList>
            <person name="Palmer M."/>
            <person name="Steenkamp E.T."/>
            <person name="Coetzee M.P."/>
            <person name="Chan W.Y."/>
            <person name="van Zyl E."/>
            <person name="De Maayer P."/>
            <person name="Coutinho T.A."/>
            <person name="Blom J."/>
            <person name="Smits T.H."/>
            <person name="Duffy B."/>
            <person name="Venter S.N."/>
        </authorList>
    </citation>
    <scope>NUCLEOTIDE SEQUENCE [LARGE SCALE GENOMIC DNA]</scope>
    <source>
        <strain evidence="3 4">LMG 2657</strain>
    </source>
</reference>
<dbReference type="InterPro" id="IPR040198">
    <property type="entry name" value="Fido_containing"/>
</dbReference>
<comment type="caution">
    <text evidence="3">The sequence shown here is derived from an EMBL/GenBank/DDBJ whole genome shotgun (WGS) entry which is preliminary data.</text>
</comment>
<keyword evidence="1" id="KW-0067">ATP-binding</keyword>